<accession>A0A016WNE4</accession>
<comment type="catalytic activity">
    <reaction evidence="1">
        <text>N(6)-acetyl-L-lysyl-[histone] + H2O = L-lysyl-[histone] + acetate</text>
        <dbReference type="Rhea" id="RHEA:58196"/>
        <dbReference type="Rhea" id="RHEA-COMP:9845"/>
        <dbReference type="Rhea" id="RHEA-COMP:11338"/>
        <dbReference type="ChEBI" id="CHEBI:15377"/>
        <dbReference type="ChEBI" id="CHEBI:29969"/>
        <dbReference type="ChEBI" id="CHEBI:30089"/>
        <dbReference type="ChEBI" id="CHEBI:61930"/>
        <dbReference type="EC" id="3.5.1.98"/>
    </reaction>
</comment>
<proteinExistence type="predicted"/>
<dbReference type="SUPFAM" id="SSF52768">
    <property type="entry name" value="Arginase/deacetylase"/>
    <property type="match status" value="1"/>
</dbReference>
<dbReference type="Proteomes" id="UP000024635">
    <property type="component" value="Unassembled WGS sequence"/>
</dbReference>
<reference evidence="4" key="1">
    <citation type="journal article" date="2015" name="Nat. Genet.">
        <title>The genome and transcriptome of the zoonotic hookworm Ancylostoma ceylanicum identify infection-specific gene families.</title>
        <authorList>
            <person name="Schwarz E.M."/>
            <person name="Hu Y."/>
            <person name="Antoshechkin I."/>
            <person name="Miller M.M."/>
            <person name="Sternberg P.W."/>
            <person name="Aroian R.V."/>
        </authorList>
    </citation>
    <scope>NUCLEOTIDE SEQUENCE</scope>
    <source>
        <strain evidence="4">HY135</strain>
    </source>
</reference>
<dbReference type="GO" id="GO:0141221">
    <property type="term" value="F:histone deacetylase activity, hydrolytic mechanism"/>
    <property type="evidence" value="ECO:0007669"/>
    <property type="project" value="UniProtKB-EC"/>
</dbReference>
<dbReference type="OrthoDB" id="424012at2759"/>
<dbReference type="Gene3D" id="3.40.800.20">
    <property type="entry name" value="Histone deacetylase domain"/>
    <property type="match status" value="1"/>
</dbReference>
<evidence type="ECO:0000313" key="4">
    <source>
        <dbReference type="Proteomes" id="UP000024635"/>
    </source>
</evidence>
<keyword evidence="4" id="KW-1185">Reference proteome</keyword>
<protein>
    <recommendedName>
        <fullName evidence="2">Histone deacetylase domain-containing protein</fullName>
    </recommendedName>
</protein>
<dbReference type="STRING" id="53326.A0A016WNE4"/>
<dbReference type="EMBL" id="JARK01000182">
    <property type="protein sequence ID" value="EYC41101.1"/>
    <property type="molecule type" value="Genomic_DNA"/>
</dbReference>
<dbReference type="PANTHER" id="PTHR10625:SF1">
    <property type="entry name" value="HISTONE DEACETYLASE DOMAIN-CONTAINING PROTEIN"/>
    <property type="match status" value="1"/>
</dbReference>
<evidence type="ECO:0000256" key="1">
    <source>
        <dbReference type="ARBA" id="ARBA00048287"/>
    </source>
</evidence>
<dbReference type="GO" id="GO:0040029">
    <property type="term" value="P:epigenetic regulation of gene expression"/>
    <property type="evidence" value="ECO:0007669"/>
    <property type="project" value="TreeGrafter"/>
</dbReference>
<dbReference type="PANTHER" id="PTHR10625">
    <property type="entry name" value="HISTONE DEACETYLASE HDAC1-RELATED"/>
    <property type="match status" value="1"/>
</dbReference>
<organism evidence="3 4">
    <name type="scientific">Ancylostoma ceylanicum</name>
    <dbReference type="NCBI Taxonomy" id="53326"/>
    <lineage>
        <taxon>Eukaryota</taxon>
        <taxon>Metazoa</taxon>
        <taxon>Ecdysozoa</taxon>
        <taxon>Nematoda</taxon>
        <taxon>Chromadorea</taxon>
        <taxon>Rhabditida</taxon>
        <taxon>Rhabditina</taxon>
        <taxon>Rhabditomorpha</taxon>
        <taxon>Strongyloidea</taxon>
        <taxon>Ancylostomatidae</taxon>
        <taxon>Ancylostomatinae</taxon>
        <taxon>Ancylostoma</taxon>
    </lineage>
</organism>
<comment type="caution">
    <text evidence="3">The sequence shown here is derived from an EMBL/GenBank/DDBJ whole genome shotgun (WGS) entry which is preliminary data.</text>
</comment>
<dbReference type="AlphaFoldDB" id="A0A016WNE4"/>
<feature type="domain" description="Histone deacetylase" evidence="2">
    <location>
        <begin position="26"/>
        <end position="316"/>
    </location>
</feature>
<dbReference type="GO" id="GO:0000118">
    <property type="term" value="C:histone deacetylase complex"/>
    <property type="evidence" value="ECO:0007669"/>
    <property type="project" value="TreeGrafter"/>
</dbReference>
<evidence type="ECO:0000259" key="2">
    <source>
        <dbReference type="Pfam" id="PF00850"/>
    </source>
</evidence>
<dbReference type="PRINTS" id="PR01270">
    <property type="entry name" value="HDASUPER"/>
</dbReference>
<dbReference type="InterPro" id="IPR023801">
    <property type="entry name" value="His_deacetylse_dom"/>
</dbReference>
<dbReference type="Pfam" id="PF00850">
    <property type="entry name" value="Hist_deacetyl"/>
    <property type="match status" value="1"/>
</dbReference>
<dbReference type="InterPro" id="IPR000286">
    <property type="entry name" value="HDACs"/>
</dbReference>
<dbReference type="InterPro" id="IPR037138">
    <property type="entry name" value="His_deacetylse_dom_sf"/>
</dbReference>
<name>A0A016WNE4_9BILA</name>
<dbReference type="InterPro" id="IPR023696">
    <property type="entry name" value="Ureohydrolase_dom_sf"/>
</dbReference>
<sequence length="506" mass="57705">MSGLPFGYVYDERMLEHECAYDDTMQERPERMVHIHDRLLQDGLLKGAVKVEAREATDAELMLNHPGDLVRELDALSTDEECEEYCRDKEILWLCPKSAQAARVAAGATIELVKANIEGRVGNSFAIVRPPGHHAFGRVPQGYCVFNNVAVAAKYAVEHLGIKKVAVVDFDYHAGNGTHYCLRSDPRFHFTSFHAYHHGSFWPYSSEFDYDTEYENTLMFPLNGALNTEGDYVSAFHHVLLPMLRSFKPELILVSAGFDSGYYDLQREKGQGVKAHGFGHMVRLLNEICPNRIIAVLEGGYYVSNYTEAASMMVRGLQGLPLPHLSIGKLSPAFKETLWNNIVHHSSRYPLLHQWLRKLQANQVTLKHGLPEYRPRPTLYLGKGMRELWEETKRTRSVRTREWFPDLTSDEKKLCDKAIAAYVKKYNYSTPTEDPSEQLLVEQMTWTERSGVEAFAHSAPICLHFVHEFTDFLEGKRRSVMICDRELMPVKCFTSSCANLFQNAPC</sequence>
<gene>
    <name evidence="3" type="primary">Acey_s0582.g290</name>
    <name evidence="3" type="synonym">Acey-F43G6.11</name>
    <name evidence="3" type="ORF">Y032_0582g290</name>
</gene>
<evidence type="ECO:0000313" key="3">
    <source>
        <dbReference type="EMBL" id="EYC41101.1"/>
    </source>
</evidence>